<dbReference type="CDD" id="cd21669">
    <property type="entry name" value="SMP_SF"/>
    <property type="match status" value="1"/>
</dbReference>
<sequence>MDITEISIVHHVALVLLGLWILASFGWCHPVLFFISLLYLFRVNEHYTLRLRRRLQFEERKYASQRKLLSDTESVRWLNHAIAKVWPICMEQIASQQFLLPIIPWFLDKFKPWTARKAVVQHLYLGRNPPMFTDMRVLRESADDDHLVLELGMSFLSADDMSAILAVQLRKRLGFGISANMHMTGMHIEGKILVGVKFLRHWPFIGRVRVCFVEQPYIQLTVKPIFSHGIDVTELPGIAGWLDKILAVAFEQTLVEPNMMVIDVEKFVSAPTENWFTVDEKRPIAFAKVEILEGNDMKPSDMNGLADPYVKGQLGSYRFRTKIQRKTLSPKWLEEFKIPISSWEVPNVLILEVRDKDHIFDDVLGNCSININELRGGQRHDKWISLHNVKIGRLHLAITILEGEEGKESKRGKDNVGDDGGKENVGDDEELSKSPESSNHPQPSSVTENNSNADAPMDASKKMADEFEPIDIEGQEKTGIWVHHPGSDVCQIWEPRKGRVRHPETTQLYSVDDDSSNNSPRSAAGSECQSSDNSVDENTSGNTSHRPGTRTIRKGLHKIGSIFHRSSKSGSSSLKNRSPRPNEEYILPSPRPNLRAVGDNGRTVKLIVDDVCVEDTRDEMQDQKREGKTAKQGGGTLGNIKNALSKKSSKKVKEAVEMADNESSHGMDPLNDTMKHPLVVEGASIDACSNVCS</sequence>
<evidence type="ECO:0000256" key="1">
    <source>
        <dbReference type="ARBA" id="ARBA00004370"/>
    </source>
</evidence>
<keyword evidence="7" id="KW-1133">Transmembrane helix</keyword>
<reference evidence="10" key="2">
    <citation type="journal article" date="2022" name="Hortic Res">
        <title>The genome of Dioscorea zingiberensis sheds light on the biosynthesis, origin and evolution of the medicinally important diosgenin saponins.</title>
        <authorList>
            <person name="Li Y."/>
            <person name="Tan C."/>
            <person name="Li Z."/>
            <person name="Guo J."/>
            <person name="Li S."/>
            <person name="Chen X."/>
            <person name="Wang C."/>
            <person name="Dai X."/>
            <person name="Yang H."/>
            <person name="Song W."/>
            <person name="Hou L."/>
            <person name="Xu J."/>
            <person name="Tong Z."/>
            <person name="Xu A."/>
            <person name="Yuan X."/>
            <person name="Wang W."/>
            <person name="Yang Q."/>
            <person name="Chen L."/>
            <person name="Sun Z."/>
            <person name="Wang K."/>
            <person name="Pan B."/>
            <person name="Chen J."/>
            <person name="Bao Y."/>
            <person name="Liu F."/>
            <person name="Qi X."/>
            <person name="Gang D.R."/>
            <person name="Wen J."/>
            <person name="Li J."/>
        </authorList>
    </citation>
    <scope>NUCLEOTIDE SEQUENCE</scope>
    <source>
        <strain evidence="10">Dzin_1.0</strain>
    </source>
</reference>
<feature type="domain" description="SMP-LTD" evidence="9">
    <location>
        <begin position="71"/>
        <end position="265"/>
    </location>
</feature>
<dbReference type="InterPro" id="IPR052847">
    <property type="entry name" value="Ext_Synaptotagmin/KAHRP-like"/>
</dbReference>
<feature type="domain" description="C2" evidence="8">
    <location>
        <begin position="270"/>
        <end position="384"/>
    </location>
</feature>
<evidence type="ECO:0008006" key="12">
    <source>
        <dbReference type="Google" id="ProtNLM"/>
    </source>
</evidence>
<dbReference type="PROSITE" id="PS51847">
    <property type="entry name" value="SMP"/>
    <property type="match status" value="1"/>
</dbReference>
<feature type="compositionally biased region" description="Low complexity" evidence="6">
    <location>
        <begin position="560"/>
        <end position="576"/>
    </location>
</feature>
<feature type="compositionally biased region" description="Basic residues" evidence="6">
    <location>
        <begin position="547"/>
        <end position="557"/>
    </location>
</feature>
<feature type="region of interest" description="Disordered" evidence="6">
    <location>
        <begin position="405"/>
        <end position="457"/>
    </location>
</feature>
<dbReference type="PROSITE" id="PS50004">
    <property type="entry name" value="C2"/>
    <property type="match status" value="1"/>
</dbReference>
<evidence type="ECO:0000256" key="2">
    <source>
        <dbReference type="ARBA" id="ARBA00022448"/>
    </source>
</evidence>
<dbReference type="SMART" id="SM00239">
    <property type="entry name" value="C2"/>
    <property type="match status" value="1"/>
</dbReference>
<protein>
    <recommendedName>
        <fullName evidence="12">C2 domain-containing protein</fullName>
    </recommendedName>
</protein>
<dbReference type="Pfam" id="PF25669">
    <property type="entry name" value="SMP_MUG190-like"/>
    <property type="match status" value="1"/>
</dbReference>
<dbReference type="EMBL" id="JAGGNH010000005">
    <property type="protein sequence ID" value="KAJ0971673.1"/>
    <property type="molecule type" value="Genomic_DNA"/>
</dbReference>
<keyword evidence="3" id="KW-0445">Lipid transport</keyword>
<dbReference type="InterPro" id="IPR000008">
    <property type="entry name" value="C2_dom"/>
</dbReference>
<reference evidence="10" key="1">
    <citation type="submission" date="2021-03" db="EMBL/GenBank/DDBJ databases">
        <authorList>
            <person name="Li Z."/>
            <person name="Yang C."/>
        </authorList>
    </citation>
    <scope>NUCLEOTIDE SEQUENCE</scope>
    <source>
        <strain evidence="10">Dzin_1.0</strain>
        <tissue evidence="10">Leaf</tissue>
    </source>
</reference>
<dbReference type="Pfam" id="PF00168">
    <property type="entry name" value="C2"/>
    <property type="match status" value="1"/>
</dbReference>
<evidence type="ECO:0000256" key="6">
    <source>
        <dbReference type="SAM" id="MobiDB-lite"/>
    </source>
</evidence>
<dbReference type="AlphaFoldDB" id="A0A9D5HD21"/>
<gene>
    <name evidence="10" type="ORF">J5N97_019632</name>
</gene>
<evidence type="ECO:0000256" key="4">
    <source>
        <dbReference type="ARBA" id="ARBA00023121"/>
    </source>
</evidence>
<dbReference type="OrthoDB" id="270970at2759"/>
<comment type="subcellular location">
    <subcellularLocation>
        <location evidence="1">Membrane</location>
    </subcellularLocation>
</comment>
<dbReference type="SUPFAM" id="SSF49562">
    <property type="entry name" value="C2 domain (Calcium/lipid-binding domain, CaLB)"/>
    <property type="match status" value="1"/>
</dbReference>
<organism evidence="10 11">
    <name type="scientific">Dioscorea zingiberensis</name>
    <dbReference type="NCBI Taxonomy" id="325984"/>
    <lineage>
        <taxon>Eukaryota</taxon>
        <taxon>Viridiplantae</taxon>
        <taxon>Streptophyta</taxon>
        <taxon>Embryophyta</taxon>
        <taxon>Tracheophyta</taxon>
        <taxon>Spermatophyta</taxon>
        <taxon>Magnoliopsida</taxon>
        <taxon>Liliopsida</taxon>
        <taxon>Dioscoreales</taxon>
        <taxon>Dioscoreaceae</taxon>
        <taxon>Dioscorea</taxon>
    </lineage>
</organism>
<feature type="region of interest" description="Disordered" evidence="6">
    <location>
        <begin position="618"/>
        <end position="671"/>
    </location>
</feature>
<feature type="transmembrane region" description="Helical" evidence="7">
    <location>
        <begin position="12"/>
        <end position="41"/>
    </location>
</feature>
<dbReference type="CDD" id="cd00030">
    <property type="entry name" value="C2"/>
    <property type="match status" value="1"/>
</dbReference>
<dbReference type="InterPro" id="IPR031468">
    <property type="entry name" value="SMP_LBD"/>
</dbReference>
<dbReference type="Proteomes" id="UP001085076">
    <property type="component" value="Miscellaneous, Linkage group lg05"/>
</dbReference>
<keyword evidence="2" id="KW-0813">Transport</keyword>
<keyword evidence="4" id="KW-0446">Lipid-binding</keyword>
<accession>A0A9D5HD21</accession>
<keyword evidence="11" id="KW-1185">Reference proteome</keyword>
<dbReference type="GO" id="GO:0006869">
    <property type="term" value="P:lipid transport"/>
    <property type="evidence" value="ECO:0007669"/>
    <property type="project" value="UniProtKB-KW"/>
</dbReference>
<dbReference type="GO" id="GO:0008289">
    <property type="term" value="F:lipid binding"/>
    <property type="evidence" value="ECO:0007669"/>
    <property type="project" value="UniProtKB-KW"/>
</dbReference>
<keyword evidence="5 7" id="KW-0472">Membrane</keyword>
<evidence type="ECO:0000256" key="7">
    <source>
        <dbReference type="SAM" id="Phobius"/>
    </source>
</evidence>
<feature type="compositionally biased region" description="Polar residues" evidence="6">
    <location>
        <begin position="516"/>
        <end position="546"/>
    </location>
</feature>
<feature type="compositionally biased region" description="Basic and acidic residues" evidence="6">
    <location>
        <begin position="618"/>
        <end position="629"/>
    </location>
</feature>
<evidence type="ECO:0000259" key="9">
    <source>
        <dbReference type="PROSITE" id="PS51847"/>
    </source>
</evidence>
<proteinExistence type="predicted"/>
<feature type="compositionally biased region" description="Basic and acidic residues" evidence="6">
    <location>
        <begin position="405"/>
        <end position="425"/>
    </location>
</feature>
<dbReference type="Gene3D" id="2.60.40.150">
    <property type="entry name" value="C2 domain"/>
    <property type="match status" value="1"/>
</dbReference>
<evidence type="ECO:0000313" key="11">
    <source>
        <dbReference type="Proteomes" id="UP001085076"/>
    </source>
</evidence>
<evidence type="ECO:0000313" key="10">
    <source>
        <dbReference type="EMBL" id="KAJ0971673.1"/>
    </source>
</evidence>
<dbReference type="PANTHER" id="PTHR47042:SF4">
    <property type="entry name" value="OS02G0313700 PROTEIN"/>
    <property type="match status" value="1"/>
</dbReference>
<evidence type="ECO:0000256" key="3">
    <source>
        <dbReference type="ARBA" id="ARBA00023055"/>
    </source>
</evidence>
<name>A0A9D5HD21_9LILI</name>
<feature type="region of interest" description="Disordered" evidence="6">
    <location>
        <begin position="507"/>
        <end position="597"/>
    </location>
</feature>
<feature type="compositionally biased region" description="Polar residues" evidence="6">
    <location>
        <begin position="434"/>
        <end position="453"/>
    </location>
</feature>
<evidence type="ECO:0000256" key="5">
    <source>
        <dbReference type="ARBA" id="ARBA00023136"/>
    </source>
</evidence>
<dbReference type="GO" id="GO:0016020">
    <property type="term" value="C:membrane"/>
    <property type="evidence" value="ECO:0007669"/>
    <property type="project" value="UniProtKB-SubCell"/>
</dbReference>
<comment type="caution">
    <text evidence="10">The sequence shown here is derived from an EMBL/GenBank/DDBJ whole genome shotgun (WGS) entry which is preliminary data.</text>
</comment>
<keyword evidence="7" id="KW-0812">Transmembrane</keyword>
<dbReference type="PANTHER" id="PTHR47042">
    <property type="entry name" value="C2 DOMAIN-CONTAINING PROTEIN-LIKE"/>
    <property type="match status" value="1"/>
</dbReference>
<dbReference type="InterPro" id="IPR035892">
    <property type="entry name" value="C2_domain_sf"/>
</dbReference>
<evidence type="ECO:0000259" key="8">
    <source>
        <dbReference type="PROSITE" id="PS50004"/>
    </source>
</evidence>